<gene>
    <name evidence="2" type="ORF">IWT25_02184</name>
</gene>
<dbReference type="RefSeq" id="WP_145993344.1">
    <property type="nucleotide sequence ID" value="NZ_BCMI01000027.1"/>
</dbReference>
<proteinExistence type="predicted"/>
<accession>A0A1Z5IYL0</accession>
<evidence type="ECO:0000256" key="1">
    <source>
        <dbReference type="SAM" id="Phobius"/>
    </source>
</evidence>
<comment type="caution">
    <text evidence="2">The sequence shown here is derived from an EMBL/GenBank/DDBJ whole genome shotgun (WGS) entry which is preliminary data.</text>
</comment>
<evidence type="ECO:0000313" key="2">
    <source>
        <dbReference type="EMBL" id="GAX06837.1"/>
    </source>
</evidence>
<name>A0A1Z5IYL0_9LACO</name>
<keyword evidence="1" id="KW-0812">Transmembrane</keyword>
<dbReference type="Proteomes" id="UP000198414">
    <property type="component" value="Unassembled WGS sequence"/>
</dbReference>
<keyword evidence="1" id="KW-1133">Transmembrane helix</keyword>
<feature type="transmembrane region" description="Helical" evidence="1">
    <location>
        <begin position="6"/>
        <end position="28"/>
    </location>
</feature>
<sequence>MDSITWITLGCSVVSALGVIASLIISYISSIGHIRITNFDISKIINHESMHFWIENIGPKTVLLTSVEFRYHGKLVKPGPAPVYQQFSSPTKLDEGAKLLFGYSLPLGQDIDSITIIATSKINGIHHKKSFPQISNLDK</sequence>
<dbReference type="EMBL" id="BCMI01000027">
    <property type="protein sequence ID" value="GAX06837.1"/>
    <property type="molecule type" value="Genomic_DNA"/>
</dbReference>
<dbReference type="AlphaFoldDB" id="A0A1Z5IYL0"/>
<keyword evidence="1" id="KW-0472">Membrane</keyword>
<organism evidence="2 3">
    <name type="scientific">Secundilactobacillus pentosiphilus</name>
    <dbReference type="NCBI Taxonomy" id="1714682"/>
    <lineage>
        <taxon>Bacteria</taxon>
        <taxon>Bacillati</taxon>
        <taxon>Bacillota</taxon>
        <taxon>Bacilli</taxon>
        <taxon>Lactobacillales</taxon>
        <taxon>Lactobacillaceae</taxon>
        <taxon>Secundilactobacillus</taxon>
    </lineage>
</organism>
<protein>
    <submittedName>
        <fullName evidence="2">Uncharacterized protein</fullName>
    </submittedName>
</protein>
<reference evidence="2 3" key="1">
    <citation type="submission" date="2015-11" db="EMBL/GenBank/DDBJ databases">
        <title>Draft genome sequences of new species of the genus Lactobacillus isolated from orchardgrass silage.</title>
        <authorList>
            <person name="Tohno M."/>
            <person name="Tanizawa Y."/>
            <person name="Arita M."/>
        </authorList>
    </citation>
    <scope>NUCLEOTIDE SEQUENCE [LARGE SCALE GENOMIC DNA]</scope>
    <source>
        <strain evidence="2 3">IWT25</strain>
    </source>
</reference>
<evidence type="ECO:0000313" key="3">
    <source>
        <dbReference type="Proteomes" id="UP000198414"/>
    </source>
</evidence>